<comment type="similarity">
    <text evidence="1 2">Belongs to the small heat shock protein (HSP20) family.</text>
</comment>
<dbReference type="RefSeq" id="WP_154571639.1">
    <property type="nucleotide sequence ID" value="NZ_JAQXPA010000048.1"/>
</dbReference>
<gene>
    <name evidence="4" type="ORF">FYJ66_00875</name>
</gene>
<evidence type="ECO:0000259" key="3">
    <source>
        <dbReference type="PROSITE" id="PS01031"/>
    </source>
</evidence>
<evidence type="ECO:0000256" key="1">
    <source>
        <dbReference type="PROSITE-ProRule" id="PRU00285"/>
    </source>
</evidence>
<name>A0A6A8M4D3_9FIRM</name>
<organism evidence="4">
    <name type="scientific">Baileyella intestinalis</name>
    <dbReference type="NCBI Taxonomy" id="2606709"/>
    <lineage>
        <taxon>Bacteria</taxon>
        <taxon>Bacillati</taxon>
        <taxon>Bacillota</taxon>
        <taxon>Clostridia</taxon>
        <taxon>Peptostreptococcales</taxon>
        <taxon>Anaerovoracaceae</taxon>
        <taxon>Baileyella</taxon>
    </lineage>
</organism>
<accession>A0A6A8M4D3</accession>
<protein>
    <submittedName>
        <fullName evidence="4">Hsp20/alpha crystallin family protein</fullName>
    </submittedName>
</protein>
<comment type="caution">
    <text evidence="4">The sequence shown here is derived from an EMBL/GenBank/DDBJ whole genome shotgun (WGS) entry which is preliminary data.</text>
</comment>
<feature type="domain" description="SHSP" evidence="3">
    <location>
        <begin position="27"/>
        <end position="142"/>
    </location>
</feature>
<dbReference type="AlphaFoldDB" id="A0A6A8M4D3"/>
<dbReference type="PANTHER" id="PTHR11527">
    <property type="entry name" value="HEAT-SHOCK PROTEIN 20 FAMILY MEMBER"/>
    <property type="match status" value="1"/>
</dbReference>
<dbReference type="Gene3D" id="2.60.40.790">
    <property type="match status" value="1"/>
</dbReference>
<dbReference type="Pfam" id="PF00011">
    <property type="entry name" value="HSP20"/>
    <property type="match status" value="1"/>
</dbReference>
<sequence>MLYPSVFSNDFADDFFNDFFAAPMKRVTYGSNSMRTDIKELDDSYELDVQLPGYNKEDVEVEIKNGYLTVRANHTENTEDKEDGKYIRKECYTGSCERSYYVGDKLTSDDVKANFANGVLQLTVPKEDKLPEREQKQLVQIEG</sequence>
<dbReference type="InterPro" id="IPR008978">
    <property type="entry name" value="HSP20-like_chaperone"/>
</dbReference>
<dbReference type="CDD" id="cd06471">
    <property type="entry name" value="ACD_LpsHSP_like"/>
    <property type="match status" value="1"/>
</dbReference>
<evidence type="ECO:0000313" key="4">
    <source>
        <dbReference type="EMBL" id="MST68165.1"/>
    </source>
</evidence>
<dbReference type="InterPro" id="IPR031107">
    <property type="entry name" value="Small_HSP"/>
</dbReference>
<evidence type="ECO:0000256" key="2">
    <source>
        <dbReference type="RuleBase" id="RU003616"/>
    </source>
</evidence>
<dbReference type="SUPFAM" id="SSF49764">
    <property type="entry name" value="HSP20-like chaperones"/>
    <property type="match status" value="1"/>
</dbReference>
<dbReference type="EMBL" id="VUNB01000001">
    <property type="protein sequence ID" value="MST68165.1"/>
    <property type="molecule type" value="Genomic_DNA"/>
</dbReference>
<reference evidence="4" key="1">
    <citation type="submission" date="2019-09" db="EMBL/GenBank/DDBJ databases">
        <title>In-depth cultivation of the pig gut microbiome towards novel bacterial diversity and tailored functional studies.</title>
        <authorList>
            <person name="Wylensek D."/>
            <person name="Hitch T.C.A."/>
            <person name="Clavel T."/>
        </authorList>
    </citation>
    <scope>NUCLEOTIDE SEQUENCE</scope>
    <source>
        <strain evidence="4">RF-744-FAT-WT-3</strain>
    </source>
</reference>
<dbReference type="PROSITE" id="PS01031">
    <property type="entry name" value="SHSP"/>
    <property type="match status" value="1"/>
</dbReference>
<proteinExistence type="inferred from homology"/>
<dbReference type="InterPro" id="IPR002068">
    <property type="entry name" value="A-crystallin/Hsp20_dom"/>
</dbReference>